<evidence type="ECO:0000256" key="3">
    <source>
        <dbReference type="ARBA" id="ARBA00022729"/>
    </source>
</evidence>
<keyword evidence="2" id="KW-0964">Secreted</keyword>
<proteinExistence type="predicted"/>
<feature type="domain" description="Gram-positive cocci surface proteins LPxTG" evidence="7">
    <location>
        <begin position="814"/>
        <end position="846"/>
    </location>
</feature>
<name>A0A0R2LT69_9LACO</name>
<evidence type="ECO:0000256" key="2">
    <source>
        <dbReference type="ARBA" id="ARBA00022525"/>
    </source>
</evidence>
<reference evidence="8 9" key="1">
    <citation type="journal article" date="2015" name="Genome Announc.">
        <title>Expanding the biotechnology potential of lactobacilli through comparative genomics of 213 strains and associated genera.</title>
        <authorList>
            <person name="Sun Z."/>
            <person name="Harris H.M."/>
            <person name="McCann A."/>
            <person name="Guo C."/>
            <person name="Argimon S."/>
            <person name="Zhang W."/>
            <person name="Yang X."/>
            <person name="Jeffery I.B."/>
            <person name="Cooney J.C."/>
            <person name="Kagawa T.F."/>
            <person name="Liu W."/>
            <person name="Song Y."/>
            <person name="Salvetti E."/>
            <person name="Wrobel A."/>
            <person name="Rasinkangas P."/>
            <person name="Parkhill J."/>
            <person name="Rea M.C."/>
            <person name="O'Sullivan O."/>
            <person name="Ritari J."/>
            <person name="Douillard F.P."/>
            <person name="Paul Ross R."/>
            <person name="Yang R."/>
            <person name="Briner A.E."/>
            <person name="Felis G.E."/>
            <person name="de Vos W.M."/>
            <person name="Barrangou R."/>
            <person name="Klaenhammer T.R."/>
            <person name="Caufield P.W."/>
            <person name="Cui Y."/>
            <person name="Zhang H."/>
            <person name="O'Toole P.W."/>
        </authorList>
    </citation>
    <scope>NUCLEOTIDE SEQUENCE [LARGE SCALE GENOMIC DNA]</scope>
    <source>
        <strain evidence="8 9">DSM 22467</strain>
    </source>
</reference>
<protein>
    <recommendedName>
        <fullName evidence="7">Gram-positive cocci surface proteins LPxTG domain-containing protein</fullName>
    </recommendedName>
</protein>
<sequence>MNIRKFEDHSQTTKLHFKLYKAGKLWLVGAIASGVLVAGLSVSTTANAATNEDGDDAAEVADSGTVTAKSVKLVTSSAAPATSTAEPAHSVAAPATPTAEPAHSVASPAPSAAEPAHSVASLASSAAEPAHSVASLGSSVAEPTPAFAAPMALSAIAPLPASDPTIQTDSDSDGKPIAGTTISTVPSLGNFYVNVGDSNVIPYDSKAYVGLVPYDAENMNTFPQDVFGFYVVLPASITAKLTDVQDAADAYVSALKADVDSDGKPYVSIDTLKVYRLENTKDGRYVFYFQPNKGASFQKKPLNSTGTDKRTGYGSQVHMYTLVSTANSDDEGPEPTSVVINNPNGKNGEIPTSDILFMGIGDQTYPGGNDYQAYSATDISGTSDWPDDNVVGIYADNGAKTLTYVNISIAEKYTIRVADTNATIIGNTKFLPDSVSTKPGTTYNPSDYLTHAFLSSKLSHSAYWYPSIQYVGNSTNPTPQTLPDTVTLEPSKLDMTDSTTGSDITGNIFTFQVSRIKTKLSATNATYYAGTTNAWKPEDTLGGTAPDGTELDVAQAIKGNTPTLGSIVMTITDQNGKTVQTTELNISGTYTVTYKYDDAQGNTSSATSTITVKPAASTLTVADQAITAGTKWTPTDAITGQTAVDGTAITTPSMGTAADGSKLAVTITDSDNNTIDPATFDASTPGTYTLTYTYTDANGNVVTPDAVTLTVNPRSIPDNGGNTTTGNTGTDNPATDPGSTGTGTTKPGKPTMPSKPTTPTKPILKAVHAPQVTPVPKQLVEHPMAKGTAPAKGVQPTGGHAMTTVGQLAKNDTLPQTGEQNTPWLTELGLVLLALSQTLVVRRKQD</sequence>
<keyword evidence="4" id="KW-0572">Peptidoglycan-anchor</keyword>
<dbReference type="Gene3D" id="2.60.40.10">
    <property type="entry name" value="Immunoglobulins"/>
    <property type="match status" value="2"/>
</dbReference>
<accession>A0A0R2LT69</accession>
<dbReference type="NCBIfam" id="TIGR03715">
    <property type="entry name" value="KxYKxGKxW"/>
    <property type="match status" value="1"/>
</dbReference>
<evidence type="ECO:0000259" key="7">
    <source>
        <dbReference type="PROSITE" id="PS50847"/>
    </source>
</evidence>
<dbReference type="Proteomes" id="UP000051906">
    <property type="component" value="Unassembled WGS sequence"/>
</dbReference>
<feature type="region of interest" description="Disordered" evidence="5">
    <location>
        <begin position="710"/>
        <end position="761"/>
    </location>
</feature>
<organism evidence="8 9">
    <name type="scientific">Levilactobacillus paucivorans</name>
    <dbReference type="NCBI Taxonomy" id="616990"/>
    <lineage>
        <taxon>Bacteria</taxon>
        <taxon>Bacillati</taxon>
        <taxon>Bacillota</taxon>
        <taxon>Bacilli</taxon>
        <taxon>Lactobacillales</taxon>
        <taxon>Lactobacillaceae</taxon>
        <taxon>Levilactobacillus</taxon>
    </lineage>
</organism>
<keyword evidence="3 6" id="KW-0732">Signal</keyword>
<gene>
    <name evidence="8" type="ORF">IV54_GL000824</name>
</gene>
<evidence type="ECO:0000313" key="9">
    <source>
        <dbReference type="Proteomes" id="UP000051906"/>
    </source>
</evidence>
<dbReference type="RefSeq" id="WP_057877672.1">
    <property type="nucleotide sequence ID" value="NZ_JQCA01000024.1"/>
</dbReference>
<evidence type="ECO:0000256" key="1">
    <source>
        <dbReference type="ARBA" id="ARBA00022512"/>
    </source>
</evidence>
<dbReference type="InterPro" id="IPR022263">
    <property type="entry name" value="KxYKxGKxW"/>
</dbReference>
<feature type="chain" id="PRO_5006420161" description="Gram-positive cocci surface proteins LPxTG domain-containing protein" evidence="6">
    <location>
        <begin position="49"/>
        <end position="846"/>
    </location>
</feature>
<feature type="compositionally biased region" description="Low complexity" evidence="5">
    <location>
        <begin position="718"/>
        <end position="761"/>
    </location>
</feature>
<dbReference type="AlphaFoldDB" id="A0A0R2LT69"/>
<keyword evidence="9" id="KW-1185">Reference proteome</keyword>
<dbReference type="PROSITE" id="PS50847">
    <property type="entry name" value="GRAM_POS_ANCHORING"/>
    <property type="match status" value="1"/>
</dbReference>
<dbReference type="EMBL" id="JQCA01000024">
    <property type="protein sequence ID" value="KRO04799.1"/>
    <property type="molecule type" value="Genomic_DNA"/>
</dbReference>
<dbReference type="Pfam" id="PF00746">
    <property type="entry name" value="Gram_pos_anchor"/>
    <property type="match status" value="1"/>
</dbReference>
<evidence type="ECO:0000256" key="6">
    <source>
        <dbReference type="SAM" id="SignalP"/>
    </source>
</evidence>
<evidence type="ECO:0000256" key="4">
    <source>
        <dbReference type="ARBA" id="ARBA00023088"/>
    </source>
</evidence>
<evidence type="ECO:0000256" key="5">
    <source>
        <dbReference type="SAM" id="MobiDB-lite"/>
    </source>
</evidence>
<feature type="signal peptide" evidence="6">
    <location>
        <begin position="1"/>
        <end position="48"/>
    </location>
</feature>
<dbReference type="PATRIC" id="fig|616990.3.peg.897"/>
<dbReference type="OrthoDB" id="2327454at2"/>
<dbReference type="STRING" id="616990.IV54_GL000824"/>
<keyword evidence="1" id="KW-0134">Cell wall</keyword>
<feature type="region of interest" description="Disordered" evidence="5">
    <location>
        <begin position="80"/>
        <end position="124"/>
    </location>
</feature>
<evidence type="ECO:0000313" key="8">
    <source>
        <dbReference type="EMBL" id="KRO04799.1"/>
    </source>
</evidence>
<dbReference type="InterPro" id="IPR019931">
    <property type="entry name" value="LPXTG_anchor"/>
</dbReference>
<dbReference type="Pfam" id="PF19258">
    <property type="entry name" value="KxYKxGKxW_sig"/>
    <property type="match status" value="1"/>
</dbReference>
<feature type="region of interest" description="Disordered" evidence="5">
    <location>
        <begin position="326"/>
        <end position="345"/>
    </location>
</feature>
<comment type="caution">
    <text evidence="8">The sequence shown here is derived from an EMBL/GenBank/DDBJ whole genome shotgun (WGS) entry which is preliminary data.</text>
</comment>
<dbReference type="InterPro" id="IPR013783">
    <property type="entry name" value="Ig-like_fold"/>
</dbReference>
<dbReference type="NCBIfam" id="TIGR01167">
    <property type="entry name" value="LPXTG_anchor"/>
    <property type="match status" value="1"/>
</dbReference>